<keyword evidence="6 9" id="KW-0543">Viral nucleoprotein</keyword>
<evidence type="ECO:0000256" key="8">
    <source>
        <dbReference type="ARBA" id="ARBA00023274"/>
    </source>
</evidence>
<dbReference type="InterPro" id="IPR002021">
    <property type="entry name" value="Paramyx_ncap"/>
</dbReference>
<keyword evidence="4 9" id="KW-0946">Virion</keyword>
<evidence type="ECO:0000256" key="7">
    <source>
        <dbReference type="ARBA" id="ARBA00023200"/>
    </source>
</evidence>
<dbReference type="GO" id="GO:0005198">
    <property type="term" value="F:structural molecule activity"/>
    <property type="evidence" value="ECO:0007669"/>
    <property type="project" value="InterPro"/>
</dbReference>
<keyword evidence="8 9" id="KW-0687">Ribonucleoprotein</keyword>
<evidence type="ECO:0000256" key="1">
    <source>
        <dbReference type="ARBA" id="ARBA00007642"/>
    </source>
</evidence>
<dbReference type="Pfam" id="PF00973">
    <property type="entry name" value="Paramyxo_ncap"/>
    <property type="match status" value="1"/>
</dbReference>
<dbReference type="GO" id="GO:0019013">
    <property type="term" value="C:viral nucleocapsid"/>
    <property type="evidence" value="ECO:0007669"/>
    <property type="project" value="UniProtKB-KW"/>
</dbReference>
<comment type="similarity">
    <text evidence="1 9">Belongs to the paramyxoviruses nucleocapsid family.</text>
</comment>
<feature type="compositionally biased region" description="Basic and acidic residues" evidence="10">
    <location>
        <begin position="493"/>
        <end position="519"/>
    </location>
</feature>
<evidence type="ECO:0000313" key="12">
    <source>
        <dbReference type="Proteomes" id="UP000831541"/>
    </source>
</evidence>
<comment type="subcellular location">
    <subcellularLocation>
        <location evidence="9">Virion</location>
    </subcellularLocation>
    <subcellularLocation>
        <location evidence="9">Host cytoplasm</location>
    </subcellularLocation>
</comment>
<keyword evidence="3 9" id="KW-0167">Capsid protein</keyword>
<feature type="compositionally biased region" description="Low complexity" evidence="10">
    <location>
        <begin position="465"/>
        <end position="477"/>
    </location>
</feature>
<comment type="function">
    <text evidence="9">Forms the helical nucleocapsid (NC), protecting the genome from nucleases.</text>
</comment>
<evidence type="ECO:0000256" key="9">
    <source>
        <dbReference type="RuleBase" id="RU361245"/>
    </source>
</evidence>
<dbReference type="GO" id="GO:1990904">
    <property type="term" value="C:ribonucleoprotein complex"/>
    <property type="evidence" value="ECO:0007669"/>
    <property type="project" value="UniProtKB-KW"/>
</dbReference>
<evidence type="ECO:0000256" key="6">
    <source>
        <dbReference type="ARBA" id="ARBA00023086"/>
    </source>
</evidence>
<feature type="region of interest" description="Disordered" evidence="10">
    <location>
        <begin position="448"/>
        <end position="480"/>
    </location>
</feature>
<sequence>MSRLGAVLDDFRSHRNNPPKRGILSTALQGLKKNVVVPVPMMKDPAGRFLFMTFCLQLVWSERASGAFITGAFISLLSIFAENPGAMIRSLINDPDIDVQLAEVAEITNDRIHLVTRGRGMEKYENEMMRMASATPISGKNVHPFVVKDFERLIPKSTEDLQISIQTVSAQIWVLLSKAVTAIDTAKESENRRWVKYAQQRRADEEYRLNDTWLNIARNRVASDLAIRRYMVEVLIDAGKAAPPKARILELICDIGNYISEAGLAGLFLTIKYGIETKYPALALNELQADLATVLSLMKCYISLGERGPFMVILEDSIQTKFSPGSYPLLWSYAMGVGSMLDRAVNNLNYSRNYLEQSFYNLGVSMVERMEGSVNKQIAEELGLTKEQIDQVKEIVKREADITGSNQKQGPKNNPVQGAFQPEPTDEIIPAEDVPAVLIHNYEPRYSNYESDDLDKVEKAARSKPAPIIPGRRAPAPKVDLSKMKADLNNFLKEIDKKREVPGSKHTDSEYDSSGDERPAPNTDLAALDA</sequence>
<proteinExistence type="inferred from homology"/>
<keyword evidence="7 9" id="KW-1035">Host cytoplasm</keyword>
<name>A0AAD0EXL2_9MONO</name>
<feature type="region of interest" description="Disordered" evidence="10">
    <location>
        <begin position="493"/>
        <end position="530"/>
    </location>
</feature>
<dbReference type="GO" id="GO:0030430">
    <property type="term" value="C:host cell cytoplasm"/>
    <property type="evidence" value="ECO:0007669"/>
    <property type="project" value="UniProtKB-SubCell"/>
</dbReference>
<feature type="region of interest" description="Disordered" evidence="10">
    <location>
        <begin position="402"/>
        <end position="423"/>
    </location>
</feature>
<organism evidence="11 12">
    <name type="scientific">Rodent paramyxovirus</name>
    <dbReference type="NCBI Taxonomy" id="1497434"/>
    <lineage>
        <taxon>Viruses</taxon>
        <taxon>Riboviria</taxon>
        <taxon>Orthornavirae</taxon>
        <taxon>Negarnaviricota</taxon>
        <taxon>Haploviricotina</taxon>
        <taxon>Monjiviricetes</taxon>
        <taxon>Mononegavirales</taxon>
        <taxon>Paramyxoviridae</taxon>
        <taxon>Orthoparamyxovirinae</taxon>
        <taxon>Jeilongvirus</taxon>
        <taxon>Jeilongvirus apodemi</taxon>
    </lineage>
</organism>
<dbReference type="GO" id="GO:0003723">
    <property type="term" value="F:RNA binding"/>
    <property type="evidence" value="ECO:0007669"/>
    <property type="project" value="UniProtKB-KW"/>
</dbReference>
<evidence type="ECO:0000256" key="10">
    <source>
        <dbReference type="SAM" id="MobiDB-lite"/>
    </source>
</evidence>
<keyword evidence="2 9" id="KW-1139">Helical capsid protein</keyword>
<comment type="subunit">
    <text evidence="9">Homomultimer; forms the nucleocapsid. Binds to the viral genomic RNA. N0 interacts with the phosphoprotein (via N-terminus); this interaction allows P to chaperon N0 to avoid N polymerization before encapsidation. Interacts as N-RNA template with the phosphoprotein (via C-terminus); this interaction positions the polymerase on the template.</text>
</comment>
<keyword evidence="5 9" id="KW-0694">RNA-binding</keyword>
<feature type="compositionally biased region" description="Polar residues" evidence="10">
    <location>
        <begin position="403"/>
        <end position="416"/>
    </location>
</feature>
<evidence type="ECO:0000256" key="3">
    <source>
        <dbReference type="ARBA" id="ARBA00022561"/>
    </source>
</evidence>
<dbReference type="GeneID" id="80537576"/>
<evidence type="ECO:0000256" key="2">
    <source>
        <dbReference type="ARBA" id="ARBA00022497"/>
    </source>
</evidence>
<evidence type="ECO:0000256" key="4">
    <source>
        <dbReference type="ARBA" id="ARBA00022844"/>
    </source>
</evidence>
<dbReference type="KEGG" id="vg:80537576"/>
<dbReference type="Proteomes" id="UP000831541">
    <property type="component" value="Segment"/>
</dbReference>
<reference evidence="11" key="1">
    <citation type="journal article" date="2018" name="Microbiome">
        <title>Comparative analysis of rodent and small mammal viromes to better understand the wildlife origin of emerging infectious diseases.</title>
        <authorList>
            <person name="Wu Z."/>
            <person name="Lu L."/>
            <person name="Du J."/>
            <person name="Yang L."/>
            <person name="Ren X."/>
            <person name="Liu B."/>
            <person name="Jiang J."/>
            <person name="Yang J."/>
            <person name="Dong J."/>
            <person name="Sun L."/>
            <person name="Zhu Y."/>
            <person name="Li Y."/>
            <person name="Zheng D."/>
            <person name="Zhang C."/>
            <person name="Su H."/>
            <person name="Zheng Y."/>
            <person name="Zhou H."/>
            <person name="Zhu G."/>
            <person name="Li H."/>
            <person name="Chmura A."/>
            <person name="Yang F."/>
            <person name="Daszak P."/>
            <person name="Wang J."/>
            <person name="Liu Q."/>
            <person name="Jin Q."/>
        </authorList>
    </citation>
    <scope>NUCLEOTIDE SEQUENCE</scope>
    <source>
        <strain evidence="11">RtAp-ParaV/NX2015</strain>
    </source>
</reference>
<dbReference type="RefSeq" id="YP_010799234.1">
    <property type="nucleotide sequence ID" value="NC_076597.1"/>
</dbReference>
<protein>
    <recommendedName>
        <fullName evidence="9">Nucleocapsid</fullName>
    </recommendedName>
    <alternativeName>
        <fullName evidence="9">Nucleocapsid protein</fullName>
    </alternativeName>
</protein>
<dbReference type="EMBL" id="KY370098">
    <property type="protein sequence ID" value="ATP66846.1"/>
    <property type="molecule type" value="Viral_cRNA"/>
</dbReference>
<accession>A0AAD0EXL2</accession>
<dbReference type="GO" id="GO:0019029">
    <property type="term" value="C:helical viral capsid"/>
    <property type="evidence" value="ECO:0007669"/>
    <property type="project" value="UniProtKB-KW"/>
</dbReference>
<keyword evidence="12" id="KW-1185">Reference proteome</keyword>
<evidence type="ECO:0000256" key="5">
    <source>
        <dbReference type="ARBA" id="ARBA00022884"/>
    </source>
</evidence>
<evidence type="ECO:0000313" key="11">
    <source>
        <dbReference type="EMBL" id="ATP66846.1"/>
    </source>
</evidence>